<dbReference type="Pfam" id="PF00149">
    <property type="entry name" value="Metallophos"/>
    <property type="match status" value="1"/>
</dbReference>
<dbReference type="PANTHER" id="PTHR11668">
    <property type="entry name" value="SERINE/THREONINE PROTEIN PHOSPHATASE"/>
    <property type="match status" value="1"/>
</dbReference>
<dbReference type="Proteomes" id="UP001177023">
    <property type="component" value="Unassembled WGS sequence"/>
</dbReference>
<dbReference type="PANTHER" id="PTHR11668:SF300">
    <property type="entry name" value="SERINE_THREONINE-PROTEIN PHOSPHATASE"/>
    <property type="match status" value="1"/>
</dbReference>
<evidence type="ECO:0000256" key="5">
    <source>
        <dbReference type="ARBA" id="ARBA00023211"/>
    </source>
</evidence>
<dbReference type="Gene3D" id="3.60.21.10">
    <property type="match status" value="1"/>
</dbReference>
<dbReference type="InterPro" id="IPR004843">
    <property type="entry name" value="Calcineurin-like_PHP"/>
</dbReference>
<keyword evidence="5" id="KW-0464">Manganese</keyword>
<evidence type="ECO:0000313" key="7">
    <source>
        <dbReference type="EMBL" id="CAJ0567216.1"/>
    </source>
</evidence>
<dbReference type="GO" id="GO:0005634">
    <property type="term" value="C:nucleus"/>
    <property type="evidence" value="ECO:0007669"/>
    <property type="project" value="TreeGrafter"/>
</dbReference>
<dbReference type="AlphaFoldDB" id="A0AA36CDX3"/>
<dbReference type="GO" id="GO:0005737">
    <property type="term" value="C:cytoplasm"/>
    <property type="evidence" value="ECO:0007669"/>
    <property type="project" value="TreeGrafter"/>
</dbReference>
<dbReference type="GO" id="GO:0046872">
    <property type="term" value="F:metal ion binding"/>
    <property type="evidence" value="ECO:0007669"/>
    <property type="project" value="UniProtKB-KW"/>
</dbReference>
<keyword evidence="4" id="KW-0904">Protein phosphatase</keyword>
<evidence type="ECO:0000256" key="1">
    <source>
        <dbReference type="ARBA" id="ARBA00013081"/>
    </source>
</evidence>
<keyword evidence="2" id="KW-0479">Metal-binding</keyword>
<dbReference type="SUPFAM" id="SSF56300">
    <property type="entry name" value="Metallo-dependent phosphatases"/>
    <property type="match status" value="1"/>
</dbReference>
<keyword evidence="8" id="KW-1185">Reference proteome</keyword>
<dbReference type="InterPro" id="IPR029052">
    <property type="entry name" value="Metallo-depent_PP-like"/>
</dbReference>
<sequence length="304" mass="35001">MTQLAELTPRRKPACAAFLVDTKAQARDRAGWREFARKVNNFLAPLSAVDERAHKVVKNHFHAYLMPKPDFADYLLKTSGDEYYLRAQYKNVVAADKYHLVLRAPVHVIPNLDGDTLLLFEIFRRLGFPEGSTKFLFLGNYAGDTALSTALMNFMLALKIVCPDNVFLLRGRAEIPDGIRPFAKKYWERQVREWQDIFKWMPASASIFDQGAIFCTNHGLGLPYTTKMIETSLKMTLPQRFDMEQRKVQPICRDTMDVAMKNFMKRERVDLVCEAANHLREACMLASDMERLYLGHNEDPLLKT</sequence>
<proteinExistence type="predicted"/>
<comment type="caution">
    <text evidence="7">The sequence shown here is derived from an EMBL/GenBank/DDBJ whole genome shotgun (WGS) entry which is preliminary data.</text>
</comment>
<feature type="domain" description="Calcineurin-like phosphoesterase" evidence="6">
    <location>
        <begin position="121"/>
        <end position="243"/>
    </location>
</feature>
<name>A0AA36CDX3_9BILA</name>
<gene>
    <name evidence="7" type="ORF">MSPICULIGERA_LOCUS5776</name>
</gene>
<dbReference type="InterPro" id="IPR050341">
    <property type="entry name" value="PP1_catalytic_subunit"/>
</dbReference>
<evidence type="ECO:0000313" key="8">
    <source>
        <dbReference type="Proteomes" id="UP001177023"/>
    </source>
</evidence>
<evidence type="ECO:0000259" key="6">
    <source>
        <dbReference type="Pfam" id="PF00149"/>
    </source>
</evidence>
<dbReference type="EC" id="3.1.3.16" evidence="1"/>
<accession>A0AA36CDX3</accession>
<evidence type="ECO:0000256" key="2">
    <source>
        <dbReference type="ARBA" id="ARBA00022723"/>
    </source>
</evidence>
<dbReference type="GO" id="GO:0004722">
    <property type="term" value="F:protein serine/threonine phosphatase activity"/>
    <property type="evidence" value="ECO:0007669"/>
    <property type="project" value="UniProtKB-EC"/>
</dbReference>
<evidence type="ECO:0000256" key="4">
    <source>
        <dbReference type="ARBA" id="ARBA00022912"/>
    </source>
</evidence>
<reference evidence="7" key="1">
    <citation type="submission" date="2023-06" db="EMBL/GenBank/DDBJ databases">
        <authorList>
            <person name="Delattre M."/>
        </authorList>
    </citation>
    <scope>NUCLEOTIDE SEQUENCE</scope>
    <source>
        <strain evidence="7">AF72</strain>
    </source>
</reference>
<feature type="non-terminal residue" evidence="7">
    <location>
        <position position="1"/>
    </location>
</feature>
<organism evidence="7 8">
    <name type="scientific">Mesorhabditis spiculigera</name>
    <dbReference type="NCBI Taxonomy" id="96644"/>
    <lineage>
        <taxon>Eukaryota</taxon>
        <taxon>Metazoa</taxon>
        <taxon>Ecdysozoa</taxon>
        <taxon>Nematoda</taxon>
        <taxon>Chromadorea</taxon>
        <taxon>Rhabditida</taxon>
        <taxon>Rhabditina</taxon>
        <taxon>Rhabditomorpha</taxon>
        <taxon>Rhabditoidea</taxon>
        <taxon>Rhabditidae</taxon>
        <taxon>Mesorhabditinae</taxon>
        <taxon>Mesorhabditis</taxon>
    </lineage>
</organism>
<keyword evidence="3" id="KW-0378">Hydrolase</keyword>
<evidence type="ECO:0000256" key="3">
    <source>
        <dbReference type="ARBA" id="ARBA00022801"/>
    </source>
</evidence>
<protein>
    <recommendedName>
        <fullName evidence="1">protein-serine/threonine phosphatase</fullName>
        <ecNumber evidence="1">3.1.3.16</ecNumber>
    </recommendedName>
</protein>
<dbReference type="EMBL" id="CATQJA010001429">
    <property type="protein sequence ID" value="CAJ0567216.1"/>
    <property type="molecule type" value="Genomic_DNA"/>
</dbReference>